<dbReference type="EMBL" id="CAJVPU010001567">
    <property type="protein sequence ID" value="CAG8483892.1"/>
    <property type="molecule type" value="Genomic_DNA"/>
</dbReference>
<reference evidence="1" key="1">
    <citation type="submission" date="2021-06" db="EMBL/GenBank/DDBJ databases">
        <authorList>
            <person name="Kallberg Y."/>
            <person name="Tangrot J."/>
            <person name="Rosling A."/>
        </authorList>
    </citation>
    <scope>NUCLEOTIDE SEQUENCE</scope>
    <source>
        <strain evidence="1">IL203A</strain>
    </source>
</reference>
<accession>A0ACA9KP17</accession>
<sequence length="127" mass="14984">YYYTYSSKDLLGETCPEYFEDIQKKLMGIQKEEAKSQICKVTKYNKKSEKACPTQKNEIRRKNQNGCSNHINSHKYYNTTKRNNNINKKKLIDITLTQFIRKLRQQLIKIQEAVIASKVTTTEIENL</sequence>
<evidence type="ECO:0000313" key="1">
    <source>
        <dbReference type="EMBL" id="CAG8483892.1"/>
    </source>
</evidence>
<dbReference type="Proteomes" id="UP000789702">
    <property type="component" value="Unassembled WGS sequence"/>
</dbReference>
<name>A0ACA9KP17_9GLOM</name>
<protein>
    <submittedName>
        <fullName evidence="1">16653_t:CDS:1</fullName>
    </submittedName>
</protein>
<evidence type="ECO:0000313" key="2">
    <source>
        <dbReference type="Proteomes" id="UP000789702"/>
    </source>
</evidence>
<proteinExistence type="predicted"/>
<feature type="non-terminal residue" evidence="1">
    <location>
        <position position="1"/>
    </location>
</feature>
<gene>
    <name evidence="1" type="ORF">DHETER_LOCUS2250</name>
</gene>
<comment type="caution">
    <text evidence="1">The sequence shown here is derived from an EMBL/GenBank/DDBJ whole genome shotgun (WGS) entry which is preliminary data.</text>
</comment>
<organism evidence="1 2">
    <name type="scientific">Dentiscutata heterogama</name>
    <dbReference type="NCBI Taxonomy" id="1316150"/>
    <lineage>
        <taxon>Eukaryota</taxon>
        <taxon>Fungi</taxon>
        <taxon>Fungi incertae sedis</taxon>
        <taxon>Mucoromycota</taxon>
        <taxon>Glomeromycotina</taxon>
        <taxon>Glomeromycetes</taxon>
        <taxon>Diversisporales</taxon>
        <taxon>Gigasporaceae</taxon>
        <taxon>Dentiscutata</taxon>
    </lineage>
</organism>
<keyword evidence="2" id="KW-1185">Reference proteome</keyword>